<dbReference type="EMBL" id="JAAHFQ010000031">
    <property type="protein sequence ID" value="NER26474.1"/>
    <property type="molecule type" value="Genomic_DNA"/>
</dbReference>
<accession>A0A6B3N8N0</accession>
<evidence type="ECO:0008006" key="4">
    <source>
        <dbReference type="Google" id="ProtNLM"/>
    </source>
</evidence>
<dbReference type="GO" id="GO:0030089">
    <property type="term" value="C:phycobilisome"/>
    <property type="evidence" value="ECO:0007669"/>
    <property type="project" value="UniProtKB-KW"/>
</dbReference>
<sequence length="264" mass="30813">MNLEQFQPGITVFETDEFDHIFFASKCLFGNKKRDKIHNVDNEVLVQLKQIAYTAGDLSYSRRYGFVGSLAIMIIAENWKQFPDTLNWLKSFALSNSSSRRRAAVIRALVKNWKDDIEILFILKRFSHLTKDSVLQRVALLELATGWKQDPDTLYLLKTYAQSEDCSDSVRGDLIEKIVEIWTDELWLLDFLLNRAINDPFIRSPLFRLKQDLDLNPRLRALNALLTHYPTNPKTLELLRDRATNDSDEQLREWATEKLNKMES</sequence>
<proteinExistence type="predicted"/>
<keyword evidence="1" id="KW-0042">Antenna complex</keyword>
<dbReference type="InterPro" id="IPR011989">
    <property type="entry name" value="ARM-like"/>
</dbReference>
<name>A0A6B3N8N0_9CYAN</name>
<keyword evidence="2" id="KW-0605">Phycobilisome</keyword>
<evidence type="ECO:0000313" key="3">
    <source>
        <dbReference type="EMBL" id="NER26474.1"/>
    </source>
</evidence>
<evidence type="ECO:0000256" key="1">
    <source>
        <dbReference type="ARBA" id="ARBA00022549"/>
    </source>
</evidence>
<dbReference type="AlphaFoldDB" id="A0A6B3N8N0"/>
<evidence type="ECO:0000256" key="2">
    <source>
        <dbReference type="ARBA" id="ARBA00022738"/>
    </source>
</evidence>
<gene>
    <name evidence="3" type="ORF">F6J89_02310</name>
</gene>
<comment type="caution">
    <text evidence="3">The sequence shown here is derived from an EMBL/GenBank/DDBJ whole genome shotgun (WGS) entry which is preliminary data.</text>
</comment>
<dbReference type="SUPFAM" id="SSF48371">
    <property type="entry name" value="ARM repeat"/>
    <property type="match status" value="1"/>
</dbReference>
<dbReference type="Gene3D" id="1.25.10.10">
    <property type="entry name" value="Leucine-rich Repeat Variant"/>
    <property type="match status" value="1"/>
</dbReference>
<reference evidence="3" key="1">
    <citation type="submission" date="2019-11" db="EMBL/GenBank/DDBJ databases">
        <title>Genomic insights into an expanded diversity of filamentous marine cyanobacteria reveals the extraordinary biosynthetic potential of Moorea and Okeania.</title>
        <authorList>
            <person name="Ferreira Leao T."/>
            <person name="Wang M."/>
            <person name="Moss N."/>
            <person name="Da Silva R."/>
            <person name="Sanders J."/>
            <person name="Nurk S."/>
            <person name="Gurevich A."/>
            <person name="Humphrey G."/>
            <person name="Reher R."/>
            <person name="Zhu Q."/>
            <person name="Belda-Ferre P."/>
            <person name="Glukhov E."/>
            <person name="Rex R."/>
            <person name="Dorrestein P.C."/>
            <person name="Knight R."/>
            <person name="Pevzner P."/>
            <person name="Gerwick W.H."/>
            <person name="Gerwick L."/>
        </authorList>
    </citation>
    <scope>NUCLEOTIDE SEQUENCE</scope>
    <source>
        <strain evidence="3">SIO1C4</strain>
    </source>
</reference>
<organism evidence="3">
    <name type="scientific">Symploca sp. SIO1C4</name>
    <dbReference type="NCBI Taxonomy" id="2607765"/>
    <lineage>
        <taxon>Bacteria</taxon>
        <taxon>Bacillati</taxon>
        <taxon>Cyanobacteriota</taxon>
        <taxon>Cyanophyceae</taxon>
        <taxon>Coleofasciculales</taxon>
        <taxon>Coleofasciculaceae</taxon>
        <taxon>Symploca</taxon>
    </lineage>
</organism>
<dbReference type="InterPro" id="IPR016024">
    <property type="entry name" value="ARM-type_fold"/>
</dbReference>
<protein>
    <recommendedName>
        <fullName evidence="4">HEAT repeat domain-containing protein</fullName>
    </recommendedName>
</protein>